<evidence type="ECO:0000256" key="2">
    <source>
        <dbReference type="SAM" id="Phobius"/>
    </source>
</evidence>
<feature type="transmembrane region" description="Helical" evidence="2">
    <location>
        <begin position="105"/>
        <end position="124"/>
    </location>
</feature>
<evidence type="ECO:0000313" key="4">
    <source>
        <dbReference type="Proteomes" id="UP000187735"/>
    </source>
</evidence>
<dbReference type="RefSeq" id="WP_083732181.1">
    <property type="nucleotide sequence ID" value="NZ_CP017641.1"/>
</dbReference>
<evidence type="ECO:0000256" key="1">
    <source>
        <dbReference type="SAM" id="MobiDB-lite"/>
    </source>
</evidence>
<feature type="transmembrane region" description="Helical" evidence="2">
    <location>
        <begin position="330"/>
        <end position="346"/>
    </location>
</feature>
<gene>
    <name evidence="3" type="ORF">Fuma_04008</name>
</gene>
<dbReference type="EMBL" id="CP017641">
    <property type="protein sequence ID" value="APZ94376.1"/>
    <property type="molecule type" value="Genomic_DNA"/>
</dbReference>
<dbReference type="STRING" id="1891926.Fuma_04008"/>
<dbReference type="KEGG" id="fmr:Fuma_04008"/>
<proteinExistence type="predicted"/>
<feature type="transmembrane region" description="Helical" evidence="2">
    <location>
        <begin position="306"/>
        <end position="324"/>
    </location>
</feature>
<feature type="transmembrane region" description="Helical" evidence="2">
    <location>
        <begin position="178"/>
        <end position="198"/>
    </location>
</feature>
<dbReference type="OrthoDB" id="7055466at2"/>
<feature type="region of interest" description="Disordered" evidence="1">
    <location>
        <begin position="1"/>
        <end position="29"/>
    </location>
</feature>
<keyword evidence="2" id="KW-0472">Membrane</keyword>
<feature type="transmembrane region" description="Helical" evidence="2">
    <location>
        <begin position="210"/>
        <end position="228"/>
    </location>
</feature>
<reference evidence="3 4" key="1">
    <citation type="journal article" date="2016" name="Front. Microbiol.">
        <title>Fuerstia marisgermanicae gen. nov., sp. nov., an Unusual Member of the Phylum Planctomycetes from the German Wadden Sea.</title>
        <authorList>
            <person name="Kohn T."/>
            <person name="Heuer A."/>
            <person name="Jogler M."/>
            <person name="Vollmers J."/>
            <person name="Boedeker C."/>
            <person name="Bunk B."/>
            <person name="Rast P."/>
            <person name="Borchert D."/>
            <person name="Glockner I."/>
            <person name="Freese H.M."/>
            <person name="Klenk H.P."/>
            <person name="Overmann J."/>
            <person name="Kaster A.K."/>
            <person name="Rohde M."/>
            <person name="Wiegand S."/>
            <person name="Jogler C."/>
        </authorList>
    </citation>
    <scope>NUCLEOTIDE SEQUENCE [LARGE SCALE GENOMIC DNA]</scope>
    <source>
        <strain evidence="3 4">NH11</strain>
    </source>
</reference>
<feature type="transmembrane region" description="Helical" evidence="2">
    <location>
        <begin position="263"/>
        <end position="286"/>
    </location>
</feature>
<accession>A0A1P8WK09</accession>
<dbReference type="Proteomes" id="UP000187735">
    <property type="component" value="Chromosome"/>
</dbReference>
<evidence type="ECO:0000313" key="3">
    <source>
        <dbReference type="EMBL" id="APZ94376.1"/>
    </source>
</evidence>
<feature type="transmembrane region" description="Helical" evidence="2">
    <location>
        <begin position="240"/>
        <end position="257"/>
    </location>
</feature>
<keyword evidence="2" id="KW-0812">Transmembrane</keyword>
<dbReference type="AlphaFoldDB" id="A0A1P8WK09"/>
<keyword evidence="4" id="KW-1185">Reference proteome</keyword>
<sequence>MSSVVETSNADTHSTVDSSVTTAAELSGKRDAEQRRGHFLIGPKFDSLFVANIYWPLLFAVCWFSGDDVRTGVLFWQVYFITAPHRWITLILVSTDRNRTRGRGLAFVGIAVAIVGGVCLLQLSTASLLCLGAIDYVWNAWHFAAQHHGIYRIYQRKSSVAKSTAAAPYSWIDTAEKAIFRAFLLYVIARVAGTGWHIGPEDWTWQLKSLDVFVAAIPVLLLAVQAIRCRRLNLFRPGQVYYFSVMALFLAMLWAAHAEQRHMVLQLALASAVFHSVEYMAVVTWASTSEAQKARRDLVGTMARTWVLFLAFFVLFLGFTNYMIASGYQHLWIMLNLMVAFLHYAYDGMIWKARRASA</sequence>
<keyword evidence="2" id="KW-1133">Transmembrane helix</keyword>
<name>A0A1P8WK09_9PLAN</name>
<protein>
    <submittedName>
        <fullName evidence="3">Uncharacterized protein</fullName>
    </submittedName>
</protein>
<feature type="transmembrane region" description="Helical" evidence="2">
    <location>
        <begin position="72"/>
        <end position="93"/>
    </location>
</feature>
<feature type="compositionally biased region" description="Low complexity" evidence="1">
    <location>
        <begin position="10"/>
        <end position="24"/>
    </location>
</feature>
<organism evidence="3 4">
    <name type="scientific">Fuerstiella marisgermanici</name>
    <dbReference type="NCBI Taxonomy" id="1891926"/>
    <lineage>
        <taxon>Bacteria</taxon>
        <taxon>Pseudomonadati</taxon>
        <taxon>Planctomycetota</taxon>
        <taxon>Planctomycetia</taxon>
        <taxon>Planctomycetales</taxon>
        <taxon>Planctomycetaceae</taxon>
        <taxon>Fuerstiella</taxon>
    </lineage>
</organism>
<feature type="transmembrane region" description="Helical" evidence="2">
    <location>
        <begin position="45"/>
        <end position="66"/>
    </location>
</feature>